<comment type="subcellular location">
    <subcellularLocation>
        <location evidence="4">Membrane</location>
        <topology evidence="4">Multi-pass membrane protein</topology>
    </subcellularLocation>
</comment>
<keyword evidence="4" id="KW-0406">Ion transport</keyword>
<keyword evidence="6" id="KW-1185">Reference proteome</keyword>
<dbReference type="Pfam" id="PF04145">
    <property type="entry name" value="Ctr"/>
    <property type="match status" value="1"/>
</dbReference>
<evidence type="ECO:0000313" key="6">
    <source>
        <dbReference type="Proteomes" id="UP001445076"/>
    </source>
</evidence>
<keyword evidence="4" id="KW-0186">Copper</keyword>
<name>A0AAW0WE05_CHEQU</name>
<proteinExistence type="inferred from homology"/>
<comment type="similarity">
    <text evidence="4">Belongs to the copper transporter (Ctr) (TC 1.A.56) family. SLC31A subfamily.</text>
</comment>
<keyword evidence="4" id="KW-0187">Copper transport</keyword>
<dbReference type="GO" id="GO:0005375">
    <property type="term" value="F:copper ion transmembrane transporter activity"/>
    <property type="evidence" value="ECO:0007669"/>
    <property type="project" value="UniProtKB-UniRule"/>
</dbReference>
<dbReference type="AlphaFoldDB" id="A0AAW0WE05"/>
<accession>A0AAW0WE05</accession>
<protein>
    <recommendedName>
        <fullName evidence="4">Copper transport protein</fullName>
    </recommendedName>
</protein>
<comment type="caution">
    <text evidence="5">The sequence shown here is derived from an EMBL/GenBank/DDBJ whole genome shotgun (WGS) entry which is preliminary data.</text>
</comment>
<gene>
    <name evidence="5" type="ORF">OTU49_010768</name>
</gene>
<keyword evidence="2 4" id="KW-1133">Transmembrane helix</keyword>
<keyword evidence="1 4" id="KW-0812">Transmembrane</keyword>
<dbReference type="InterPro" id="IPR007274">
    <property type="entry name" value="Cop_transporter"/>
</dbReference>
<evidence type="ECO:0000256" key="4">
    <source>
        <dbReference type="RuleBase" id="RU367022"/>
    </source>
</evidence>
<keyword evidence="4" id="KW-0813">Transport</keyword>
<organism evidence="5 6">
    <name type="scientific">Cherax quadricarinatus</name>
    <name type="common">Australian red claw crayfish</name>
    <dbReference type="NCBI Taxonomy" id="27406"/>
    <lineage>
        <taxon>Eukaryota</taxon>
        <taxon>Metazoa</taxon>
        <taxon>Ecdysozoa</taxon>
        <taxon>Arthropoda</taxon>
        <taxon>Crustacea</taxon>
        <taxon>Multicrustacea</taxon>
        <taxon>Malacostraca</taxon>
        <taxon>Eumalacostraca</taxon>
        <taxon>Eucarida</taxon>
        <taxon>Decapoda</taxon>
        <taxon>Pleocyemata</taxon>
        <taxon>Astacidea</taxon>
        <taxon>Parastacoidea</taxon>
        <taxon>Parastacidae</taxon>
        <taxon>Cherax</taxon>
    </lineage>
</organism>
<feature type="transmembrane region" description="Helical" evidence="4">
    <location>
        <begin position="100"/>
        <end position="120"/>
    </location>
</feature>
<keyword evidence="3 4" id="KW-0472">Membrane</keyword>
<dbReference type="PANTHER" id="PTHR12483">
    <property type="entry name" value="SOLUTE CARRIER FAMILY 31 COPPER TRANSPORTERS"/>
    <property type="match status" value="1"/>
</dbReference>
<evidence type="ECO:0000256" key="2">
    <source>
        <dbReference type="ARBA" id="ARBA00022989"/>
    </source>
</evidence>
<dbReference type="EMBL" id="JARKIK010000083">
    <property type="protein sequence ID" value="KAK8725241.1"/>
    <property type="molecule type" value="Genomic_DNA"/>
</dbReference>
<dbReference type="Proteomes" id="UP001445076">
    <property type="component" value="Unassembled WGS sequence"/>
</dbReference>
<evidence type="ECO:0000313" key="5">
    <source>
        <dbReference type="EMBL" id="KAK8725241.1"/>
    </source>
</evidence>
<feature type="transmembrane region" description="Helical" evidence="4">
    <location>
        <begin position="73"/>
        <end position="94"/>
    </location>
</feature>
<reference evidence="5 6" key="1">
    <citation type="journal article" date="2024" name="BMC Genomics">
        <title>Genome assembly of redclaw crayfish (Cherax quadricarinatus) provides insights into its immune adaptation and hypoxia tolerance.</title>
        <authorList>
            <person name="Liu Z."/>
            <person name="Zheng J."/>
            <person name="Li H."/>
            <person name="Fang K."/>
            <person name="Wang S."/>
            <person name="He J."/>
            <person name="Zhou D."/>
            <person name="Weng S."/>
            <person name="Chi M."/>
            <person name="Gu Z."/>
            <person name="He J."/>
            <person name="Li F."/>
            <person name="Wang M."/>
        </authorList>
    </citation>
    <scope>NUCLEOTIDE SEQUENCE [LARGE SCALE GENOMIC DNA]</scope>
    <source>
        <strain evidence="5">ZL_2023a</strain>
    </source>
</reference>
<dbReference type="GO" id="GO:0016020">
    <property type="term" value="C:membrane"/>
    <property type="evidence" value="ECO:0007669"/>
    <property type="project" value="UniProtKB-SubCell"/>
</dbReference>
<sequence>MHMSYYFSSTVYDFLFKGVNIITTWGMVSLCLGLVSLSVLAEGFKVARSQLLKVAASRKTGCNKYDIPERVKFHILQSFLHILHLTVGYILMLVVMTYNAYFTIAVVVGAGLGYFFFAVFDLPSRVLGTYYSTLPKVPTNSTQGSEGNSCIRSSYGTAETVPSSVVLRPASELEQFSRNIDSMDLAFENVGHELNDSGGVHGQCEKVAEVDSLLEGPLDEDCGEKDIGEGSISDTTHLLPQETIKVEVQVHAYPEE</sequence>
<feature type="transmembrane region" description="Helical" evidence="4">
    <location>
        <begin position="20"/>
        <end position="41"/>
    </location>
</feature>
<dbReference type="PANTHER" id="PTHR12483:SF115">
    <property type="entry name" value="COPPER TRANSPORT PROTEIN"/>
    <property type="match status" value="1"/>
</dbReference>
<evidence type="ECO:0000256" key="3">
    <source>
        <dbReference type="ARBA" id="ARBA00023136"/>
    </source>
</evidence>
<evidence type="ECO:0000256" key="1">
    <source>
        <dbReference type="ARBA" id="ARBA00022692"/>
    </source>
</evidence>